<dbReference type="GO" id="GO:0032506">
    <property type="term" value="P:cytokinetic process"/>
    <property type="evidence" value="ECO:0007669"/>
    <property type="project" value="TreeGrafter"/>
</dbReference>
<keyword evidence="2" id="KW-1133">Transmembrane helix</keyword>
<feature type="region of interest" description="Disordered" evidence="1">
    <location>
        <begin position="117"/>
        <end position="220"/>
    </location>
</feature>
<sequence>MAARRNKRQAKRTTDTGTPAWVWLIAIAAIAAVVFMALPNLFNREGDGFLRAGPRPNPDAVPAQVDEAEIDAPASLPRPAARGDNNAATTTPSERPAQPSYDFYTLLPGSEVQMSDAELAATARAEAERQARAQRQTTQAESPSAPATQPAPLNENPAPVSEAQRALAALEGRAVPRPASQPAPVNERPAGTERAASAPATASAPPPAAATRPAASPVSTAEPANNVRYLLQAGAFSAQNEAEGTKARLALAGVAARVEPAQINGTTVYRVRMGPYNTASELAAAKAKLEAAGLQAMAIKAQ</sequence>
<evidence type="ECO:0000256" key="1">
    <source>
        <dbReference type="SAM" id="MobiDB-lite"/>
    </source>
</evidence>
<dbReference type="InterPro" id="IPR036680">
    <property type="entry name" value="SPOR-like_sf"/>
</dbReference>
<feature type="domain" description="SPOR" evidence="3">
    <location>
        <begin position="223"/>
        <end position="301"/>
    </location>
</feature>
<comment type="caution">
    <text evidence="4">The sequence shown here is derived from an EMBL/GenBank/DDBJ whole genome shotgun (WGS) entry which is preliminary data.</text>
</comment>
<name>A0A7W3V179_9GAMM</name>
<dbReference type="PANTHER" id="PTHR38687:SF1">
    <property type="entry name" value="CELL DIVISION PROTEIN DEDD"/>
    <property type="match status" value="1"/>
</dbReference>
<dbReference type="GO" id="GO:0042834">
    <property type="term" value="F:peptidoglycan binding"/>
    <property type="evidence" value="ECO:0007669"/>
    <property type="project" value="InterPro"/>
</dbReference>
<dbReference type="PROSITE" id="PS51724">
    <property type="entry name" value="SPOR"/>
    <property type="match status" value="1"/>
</dbReference>
<gene>
    <name evidence="4" type="ORF">H4O09_11115</name>
</gene>
<dbReference type="Gene3D" id="3.30.70.1070">
    <property type="entry name" value="Sporulation related repeat"/>
    <property type="match status" value="1"/>
</dbReference>
<dbReference type="RefSeq" id="WP_182622591.1">
    <property type="nucleotide sequence ID" value="NZ_JACIUV010000004.1"/>
</dbReference>
<evidence type="ECO:0000256" key="2">
    <source>
        <dbReference type="SAM" id="Phobius"/>
    </source>
</evidence>
<dbReference type="AlphaFoldDB" id="A0A7W3V179"/>
<feature type="transmembrane region" description="Helical" evidence="2">
    <location>
        <begin position="21"/>
        <end position="42"/>
    </location>
</feature>
<feature type="compositionally biased region" description="Low complexity" evidence="1">
    <location>
        <begin position="192"/>
        <end position="220"/>
    </location>
</feature>
<dbReference type="Proteomes" id="UP000550609">
    <property type="component" value="Unassembled WGS sequence"/>
</dbReference>
<proteinExistence type="predicted"/>
<keyword evidence="2" id="KW-0472">Membrane</keyword>
<organism evidence="4 5">
    <name type="scientific">Stenotrophomonas koreensis</name>
    <dbReference type="NCBI Taxonomy" id="266128"/>
    <lineage>
        <taxon>Bacteria</taxon>
        <taxon>Pseudomonadati</taxon>
        <taxon>Pseudomonadota</taxon>
        <taxon>Gammaproteobacteria</taxon>
        <taxon>Lysobacterales</taxon>
        <taxon>Lysobacteraceae</taxon>
        <taxon>Stenotrophomonas</taxon>
    </lineage>
</organism>
<evidence type="ECO:0000313" key="5">
    <source>
        <dbReference type="Proteomes" id="UP000550609"/>
    </source>
</evidence>
<dbReference type="SUPFAM" id="SSF110997">
    <property type="entry name" value="Sporulation related repeat"/>
    <property type="match status" value="1"/>
</dbReference>
<reference evidence="4 5" key="1">
    <citation type="submission" date="2020-08" db="EMBL/GenBank/DDBJ databases">
        <title>Stenotrophomonas sp. W1S232.</title>
        <authorList>
            <person name="Deng Y."/>
        </authorList>
    </citation>
    <scope>NUCLEOTIDE SEQUENCE [LARGE SCALE GENOMIC DNA]</scope>
    <source>
        <strain evidence="4 5">W1S232</strain>
    </source>
</reference>
<dbReference type="InterPro" id="IPR007730">
    <property type="entry name" value="SPOR-like_dom"/>
</dbReference>
<evidence type="ECO:0000259" key="3">
    <source>
        <dbReference type="PROSITE" id="PS51724"/>
    </source>
</evidence>
<dbReference type="EMBL" id="JACIUV010000004">
    <property type="protein sequence ID" value="MBB1117599.1"/>
    <property type="molecule type" value="Genomic_DNA"/>
</dbReference>
<dbReference type="GO" id="GO:0032153">
    <property type="term" value="C:cell division site"/>
    <property type="evidence" value="ECO:0007669"/>
    <property type="project" value="TreeGrafter"/>
</dbReference>
<protein>
    <submittedName>
        <fullName evidence="4">SPOR domain-containing protein</fullName>
    </submittedName>
</protein>
<feature type="region of interest" description="Disordered" evidence="1">
    <location>
        <begin position="74"/>
        <end position="103"/>
    </location>
</feature>
<dbReference type="PANTHER" id="PTHR38687">
    <property type="entry name" value="CELL DIVISION PROTEIN DEDD-RELATED"/>
    <property type="match status" value="1"/>
</dbReference>
<dbReference type="Pfam" id="PF05036">
    <property type="entry name" value="SPOR"/>
    <property type="match status" value="1"/>
</dbReference>
<dbReference type="InterPro" id="IPR052521">
    <property type="entry name" value="Cell_div_SPOR-domain"/>
</dbReference>
<keyword evidence="2" id="KW-0812">Transmembrane</keyword>
<dbReference type="GO" id="GO:0030428">
    <property type="term" value="C:cell septum"/>
    <property type="evidence" value="ECO:0007669"/>
    <property type="project" value="TreeGrafter"/>
</dbReference>
<evidence type="ECO:0000313" key="4">
    <source>
        <dbReference type="EMBL" id="MBB1117599.1"/>
    </source>
</evidence>
<accession>A0A7W3V179</accession>